<feature type="transmembrane region" description="Helical" evidence="3">
    <location>
        <begin position="25"/>
        <end position="43"/>
    </location>
</feature>
<evidence type="ECO:0000256" key="3">
    <source>
        <dbReference type="SAM" id="Phobius"/>
    </source>
</evidence>
<keyword evidence="6" id="KW-1185">Reference proteome</keyword>
<organism evidence="5 6">
    <name type="scientific">Marininema mesophilum</name>
    <dbReference type="NCBI Taxonomy" id="1048340"/>
    <lineage>
        <taxon>Bacteria</taxon>
        <taxon>Bacillati</taxon>
        <taxon>Bacillota</taxon>
        <taxon>Bacilli</taxon>
        <taxon>Bacillales</taxon>
        <taxon>Thermoactinomycetaceae</taxon>
        <taxon>Marininema</taxon>
    </lineage>
</organism>
<dbReference type="Pfam" id="PF01522">
    <property type="entry name" value="Polysacc_deac_1"/>
    <property type="match status" value="1"/>
</dbReference>
<dbReference type="SUPFAM" id="SSF88713">
    <property type="entry name" value="Glycoside hydrolase/deacetylase"/>
    <property type="match status" value="1"/>
</dbReference>
<keyword evidence="3" id="KW-0812">Transmembrane</keyword>
<reference evidence="5 6" key="1">
    <citation type="submission" date="2016-10" db="EMBL/GenBank/DDBJ databases">
        <authorList>
            <person name="de Groot N.N."/>
        </authorList>
    </citation>
    <scope>NUCLEOTIDE SEQUENCE [LARGE SCALE GENOMIC DNA]</scope>
    <source>
        <strain evidence="5 6">DSM 45610</strain>
    </source>
</reference>
<dbReference type="GO" id="GO:0016810">
    <property type="term" value="F:hydrolase activity, acting on carbon-nitrogen (but not peptide) bonds"/>
    <property type="evidence" value="ECO:0007669"/>
    <property type="project" value="InterPro"/>
</dbReference>
<dbReference type="GO" id="GO:0005975">
    <property type="term" value="P:carbohydrate metabolic process"/>
    <property type="evidence" value="ECO:0007669"/>
    <property type="project" value="InterPro"/>
</dbReference>
<dbReference type="EMBL" id="FNNQ01000002">
    <property type="protein sequence ID" value="SDW27148.1"/>
    <property type="molecule type" value="Genomic_DNA"/>
</dbReference>
<dbReference type="STRING" id="1048340.SAMN05444487_102115"/>
<dbReference type="GO" id="GO:0016020">
    <property type="term" value="C:membrane"/>
    <property type="evidence" value="ECO:0007669"/>
    <property type="project" value="TreeGrafter"/>
</dbReference>
<dbReference type="Proteomes" id="UP000198534">
    <property type="component" value="Unassembled WGS sequence"/>
</dbReference>
<dbReference type="PROSITE" id="PS51677">
    <property type="entry name" value="NODB"/>
    <property type="match status" value="1"/>
</dbReference>
<dbReference type="PANTHER" id="PTHR10587">
    <property type="entry name" value="GLYCOSYL TRANSFERASE-RELATED"/>
    <property type="match status" value="1"/>
</dbReference>
<evidence type="ECO:0000313" key="5">
    <source>
        <dbReference type="EMBL" id="SDW27148.1"/>
    </source>
</evidence>
<name>A0A1H2S6D4_9BACL</name>
<sequence length="262" mass="30525">MYKEDPEFESYFVVEGCVYMGKRHIWVLGIGCLIFIFTTVANAQGDGQKKNRWYYERRGDIVWEVPKAGKKIALTFDDGPHPVYTRRILKTLKRHHVKATFFVVGKNVIREPQLTRRIRKEGHELANHTYSHPGVRRLSLQKLKEEIEKTQAVVFKNTGTKTHLMRSPGGYYNDKIIKVAKKTKHQMILWSWDQDTQDYRKRSVIRIVRQVISGASNGDIVLFHDSEPRAAVALNYIIPILKKKGYRFVSVSELLPFSKHKK</sequence>
<dbReference type="PANTHER" id="PTHR10587:SF133">
    <property type="entry name" value="CHITIN DEACETYLASE 1-RELATED"/>
    <property type="match status" value="1"/>
</dbReference>
<keyword evidence="1" id="KW-0479">Metal-binding</keyword>
<keyword evidence="3" id="KW-0472">Membrane</keyword>
<dbReference type="CDD" id="cd10917">
    <property type="entry name" value="CE4_NodB_like_6s_7s"/>
    <property type="match status" value="1"/>
</dbReference>
<dbReference type="InterPro" id="IPR050248">
    <property type="entry name" value="Polysacc_deacetylase_ArnD"/>
</dbReference>
<dbReference type="InterPro" id="IPR002509">
    <property type="entry name" value="NODB_dom"/>
</dbReference>
<dbReference type="InterPro" id="IPR011330">
    <property type="entry name" value="Glyco_hydro/deAcase_b/a-brl"/>
</dbReference>
<proteinExistence type="predicted"/>
<dbReference type="AlphaFoldDB" id="A0A1H2S6D4"/>
<evidence type="ECO:0000259" key="4">
    <source>
        <dbReference type="PROSITE" id="PS51677"/>
    </source>
</evidence>
<keyword evidence="2" id="KW-0378">Hydrolase</keyword>
<dbReference type="GO" id="GO:0046872">
    <property type="term" value="F:metal ion binding"/>
    <property type="evidence" value="ECO:0007669"/>
    <property type="project" value="UniProtKB-KW"/>
</dbReference>
<keyword evidence="3" id="KW-1133">Transmembrane helix</keyword>
<evidence type="ECO:0000256" key="2">
    <source>
        <dbReference type="ARBA" id="ARBA00022801"/>
    </source>
</evidence>
<dbReference type="Gene3D" id="3.20.20.370">
    <property type="entry name" value="Glycoside hydrolase/deacetylase"/>
    <property type="match status" value="1"/>
</dbReference>
<accession>A0A1H2S6D4</accession>
<evidence type="ECO:0000256" key="1">
    <source>
        <dbReference type="ARBA" id="ARBA00022723"/>
    </source>
</evidence>
<gene>
    <name evidence="5" type="ORF">SAMN05444487_102115</name>
</gene>
<feature type="domain" description="NodB homology" evidence="4">
    <location>
        <begin position="70"/>
        <end position="249"/>
    </location>
</feature>
<evidence type="ECO:0000313" key="6">
    <source>
        <dbReference type="Proteomes" id="UP000198534"/>
    </source>
</evidence>
<protein>
    <submittedName>
        <fullName evidence="5">Polysaccharide deacetylase family sporulation protein PdaB</fullName>
    </submittedName>
</protein>